<comment type="caution">
    <text evidence="2">The sequence shown here is derived from an EMBL/GenBank/DDBJ whole genome shotgun (WGS) entry which is preliminary data.</text>
</comment>
<reference evidence="2 3" key="1">
    <citation type="submission" date="2023-11" db="EMBL/GenBank/DDBJ databases">
        <title>Bacillus jintuensis, isolated from a mudflat on the Beibu Gulf coast.</title>
        <authorList>
            <person name="Li M."/>
        </authorList>
    </citation>
    <scope>NUCLEOTIDE SEQUENCE [LARGE SCALE GENOMIC DNA]</scope>
    <source>
        <strain evidence="2 3">31A1R</strain>
    </source>
</reference>
<evidence type="ECO:0000256" key="1">
    <source>
        <dbReference type="SAM" id="Phobius"/>
    </source>
</evidence>
<keyword evidence="3" id="KW-1185">Reference proteome</keyword>
<proteinExistence type="predicted"/>
<protein>
    <submittedName>
        <fullName evidence="2">Uncharacterized protein</fullName>
    </submittedName>
</protein>
<evidence type="ECO:0000313" key="2">
    <source>
        <dbReference type="EMBL" id="MDZ5471384.1"/>
    </source>
</evidence>
<sequence length="82" mass="9932">MNKWGKIRKMGKKRFVLEYGFIVSIPLVMDYYIVKFFLFSFQIDVHFMELIIVWAISILVGVIFFTLGWNTLEKDWIKNYIE</sequence>
<gene>
    <name evidence="2" type="ORF">SM124_06450</name>
</gene>
<name>A0ABU5IW55_9BACI</name>
<keyword evidence="1" id="KW-0472">Membrane</keyword>
<feature type="transmembrane region" description="Helical" evidence="1">
    <location>
        <begin position="51"/>
        <end position="72"/>
    </location>
</feature>
<feature type="transmembrane region" description="Helical" evidence="1">
    <location>
        <begin position="21"/>
        <end position="39"/>
    </location>
</feature>
<accession>A0ABU5IW55</accession>
<evidence type="ECO:0000313" key="3">
    <source>
        <dbReference type="Proteomes" id="UP001290455"/>
    </source>
</evidence>
<dbReference type="RefSeq" id="WP_322445680.1">
    <property type="nucleotide sequence ID" value="NZ_JAXOFX010000003.1"/>
</dbReference>
<organism evidence="2 3">
    <name type="scientific">Robertmurraya mangrovi</name>
    <dbReference type="NCBI Taxonomy" id="3098077"/>
    <lineage>
        <taxon>Bacteria</taxon>
        <taxon>Bacillati</taxon>
        <taxon>Bacillota</taxon>
        <taxon>Bacilli</taxon>
        <taxon>Bacillales</taxon>
        <taxon>Bacillaceae</taxon>
        <taxon>Robertmurraya</taxon>
    </lineage>
</organism>
<keyword evidence="1" id="KW-1133">Transmembrane helix</keyword>
<keyword evidence="1" id="KW-0812">Transmembrane</keyword>
<dbReference type="Proteomes" id="UP001290455">
    <property type="component" value="Unassembled WGS sequence"/>
</dbReference>
<dbReference type="EMBL" id="JAXOFX010000003">
    <property type="protein sequence ID" value="MDZ5471384.1"/>
    <property type="molecule type" value="Genomic_DNA"/>
</dbReference>